<evidence type="ECO:0000313" key="3">
    <source>
        <dbReference type="Proteomes" id="UP000297245"/>
    </source>
</evidence>
<feature type="region of interest" description="Disordered" evidence="1">
    <location>
        <begin position="85"/>
        <end position="111"/>
    </location>
</feature>
<organism evidence="2 3">
    <name type="scientific">Dendrothele bispora (strain CBS 962.96)</name>
    <dbReference type="NCBI Taxonomy" id="1314807"/>
    <lineage>
        <taxon>Eukaryota</taxon>
        <taxon>Fungi</taxon>
        <taxon>Dikarya</taxon>
        <taxon>Basidiomycota</taxon>
        <taxon>Agaricomycotina</taxon>
        <taxon>Agaricomycetes</taxon>
        <taxon>Agaricomycetidae</taxon>
        <taxon>Agaricales</taxon>
        <taxon>Agaricales incertae sedis</taxon>
        <taxon>Dendrothele</taxon>
    </lineage>
</organism>
<reference evidence="2 3" key="1">
    <citation type="journal article" date="2019" name="Nat. Ecol. Evol.">
        <title>Megaphylogeny resolves global patterns of mushroom evolution.</title>
        <authorList>
            <person name="Varga T."/>
            <person name="Krizsan K."/>
            <person name="Foldi C."/>
            <person name="Dima B."/>
            <person name="Sanchez-Garcia M."/>
            <person name="Sanchez-Ramirez S."/>
            <person name="Szollosi G.J."/>
            <person name="Szarkandi J.G."/>
            <person name="Papp V."/>
            <person name="Albert L."/>
            <person name="Andreopoulos W."/>
            <person name="Angelini C."/>
            <person name="Antonin V."/>
            <person name="Barry K.W."/>
            <person name="Bougher N.L."/>
            <person name="Buchanan P."/>
            <person name="Buyck B."/>
            <person name="Bense V."/>
            <person name="Catcheside P."/>
            <person name="Chovatia M."/>
            <person name="Cooper J."/>
            <person name="Damon W."/>
            <person name="Desjardin D."/>
            <person name="Finy P."/>
            <person name="Geml J."/>
            <person name="Haridas S."/>
            <person name="Hughes K."/>
            <person name="Justo A."/>
            <person name="Karasinski D."/>
            <person name="Kautmanova I."/>
            <person name="Kiss B."/>
            <person name="Kocsube S."/>
            <person name="Kotiranta H."/>
            <person name="LaButti K.M."/>
            <person name="Lechner B.E."/>
            <person name="Liimatainen K."/>
            <person name="Lipzen A."/>
            <person name="Lukacs Z."/>
            <person name="Mihaltcheva S."/>
            <person name="Morgado L.N."/>
            <person name="Niskanen T."/>
            <person name="Noordeloos M.E."/>
            <person name="Ohm R.A."/>
            <person name="Ortiz-Santana B."/>
            <person name="Ovrebo C."/>
            <person name="Racz N."/>
            <person name="Riley R."/>
            <person name="Savchenko A."/>
            <person name="Shiryaev A."/>
            <person name="Soop K."/>
            <person name="Spirin V."/>
            <person name="Szebenyi C."/>
            <person name="Tomsovsky M."/>
            <person name="Tulloss R.E."/>
            <person name="Uehling J."/>
            <person name="Grigoriev I.V."/>
            <person name="Vagvolgyi C."/>
            <person name="Papp T."/>
            <person name="Martin F.M."/>
            <person name="Miettinen O."/>
            <person name="Hibbett D.S."/>
            <person name="Nagy L.G."/>
        </authorList>
    </citation>
    <scope>NUCLEOTIDE SEQUENCE [LARGE SCALE GENOMIC DNA]</scope>
    <source>
        <strain evidence="2 3">CBS 962.96</strain>
    </source>
</reference>
<keyword evidence="3" id="KW-1185">Reference proteome</keyword>
<evidence type="ECO:0000256" key="1">
    <source>
        <dbReference type="SAM" id="MobiDB-lite"/>
    </source>
</evidence>
<dbReference type="Proteomes" id="UP000297245">
    <property type="component" value="Unassembled WGS sequence"/>
</dbReference>
<evidence type="ECO:0000313" key="2">
    <source>
        <dbReference type="EMBL" id="THU96088.1"/>
    </source>
</evidence>
<protein>
    <submittedName>
        <fullName evidence="2">Uncharacterized protein</fullName>
    </submittedName>
</protein>
<dbReference type="EMBL" id="ML179184">
    <property type="protein sequence ID" value="THU96088.1"/>
    <property type="molecule type" value="Genomic_DNA"/>
</dbReference>
<proteinExistence type="predicted"/>
<dbReference type="AlphaFoldDB" id="A0A4S8M332"/>
<sequence>MYLLTCLRKVPDSSPVYALGTFSSFQISPATFIAYPFNFLINRMYIAALLVTLNPRMGLRTSAKETTEDFAMSVSHVQFKRVQNSTTGTINDSRPAPVSHPHLAPSPILDT</sequence>
<gene>
    <name evidence="2" type="ORF">K435DRAFT_858859</name>
</gene>
<name>A0A4S8M332_DENBC</name>
<accession>A0A4S8M332</accession>